<feature type="chain" id="PRO_5044996828" description="RxLR effector protein" evidence="5">
    <location>
        <begin position="21"/>
        <end position="193"/>
    </location>
</feature>
<dbReference type="AlphaFoldDB" id="A0A9W6XHB1"/>
<evidence type="ECO:0000313" key="6">
    <source>
        <dbReference type="EMBL" id="GMF38612.1"/>
    </source>
</evidence>
<feature type="signal peptide" evidence="5">
    <location>
        <begin position="1"/>
        <end position="20"/>
    </location>
</feature>
<dbReference type="InterPro" id="IPR031825">
    <property type="entry name" value="RXLR"/>
</dbReference>
<keyword evidence="3 5" id="KW-0964">Secreted</keyword>
<reference evidence="6" key="1">
    <citation type="submission" date="2023-04" db="EMBL/GenBank/DDBJ databases">
        <title>Phytophthora lilii NBRC 32176.</title>
        <authorList>
            <person name="Ichikawa N."/>
            <person name="Sato H."/>
            <person name="Tonouchi N."/>
        </authorList>
    </citation>
    <scope>NUCLEOTIDE SEQUENCE</scope>
    <source>
        <strain evidence="6">NBRC 32176</strain>
    </source>
</reference>
<proteinExistence type="inferred from homology"/>
<name>A0A9W6XHB1_9STRA</name>
<organism evidence="6 7">
    <name type="scientific">Phytophthora lilii</name>
    <dbReference type="NCBI Taxonomy" id="2077276"/>
    <lineage>
        <taxon>Eukaryota</taxon>
        <taxon>Sar</taxon>
        <taxon>Stramenopiles</taxon>
        <taxon>Oomycota</taxon>
        <taxon>Peronosporomycetes</taxon>
        <taxon>Peronosporales</taxon>
        <taxon>Peronosporaceae</taxon>
        <taxon>Phytophthora</taxon>
    </lineage>
</organism>
<protein>
    <recommendedName>
        <fullName evidence="5">RxLR effector protein</fullName>
    </recommendedName>
</protein>
<dbReference type="OrthoDB" id="88607at2759"/>
<comment type="subcellular location">
    <subcellularLocation>
        <location evidence="1 5">Secreted</location>
    </subcellularLocation>
</comment>
<keyword evidence="4 5" id="KW-0732">Signal</keyword>
<keyword evidence="7" id="KW-1185">Reference proteome</keyword>
<evidence type="ECO:0000256" key="2">
    <source>
        <dbReference type="ARBA" id="ARBA00010400"/>
    </source>
</evidence>
<evidence type="ECO:0000256" key="4">
    <source>
        <dbReference type="ARBA" id="ARBA00022729"/>
    </source>
</evidence>
<gene>
    <name evidence="6" type="ORF">Plil01_001610600</name>
</gene>
<comment type="caution">
    <text evidence="6">The sequence shown here is derived from an EMBL/GenBank/DDBJ whole genome shotgun (WGS) entry which is preliminary data.</text>
</comment>
<evidence type="ECO:0000256" key="3">
    <source>
        <dbReference type="ARBA" id="ARBA00022525"/>
    </source>
</evidence>
<comment type="similarity">
    <text evidence="2 5">Belongs to the RxLR effector family.</text>
</comment>
<accession>A0A9W6XHB1</accession>
<dbReference type="Proteomes" id="UP001165083">
    <property type="component" value="Unassembled WGS sequence"/>
</dbReference>
<comment type="function">
    <text evidence="5">Effector that suppresses plant defense responses during pathogen infection.</text>
</comment>
<comment type="domain">
    <text evidence="5">The RxLR-dEER motif acts to carry the protein into the host cell cytoplasm through binding to cell surface phosphatidylinositol-3-phosphate.</text>
</comment>
<dbReference type="Pfam" id="PF16810">
    <property type="entry name" value="RXLR"/>
    <property type="match status" value="1"/>
</dbReference>
<evidence type="ECO:0000256" key="5">
    <source>
        <dbReference type="RuleBase" id="RU367124"/>
    </source>
</evidence>
<evidence type="ECO:0000313" key="7">
    <source>
        <dbReference type="Proteomes" id="UP001165083"/>
    </source>
</evidence>
<sequence>MRPHHIMLLVLAALLASVNAISLPGPKISQPRFSVSSTSFTTESKRLLRTQSVMDEEERGGILENLANLLKSRQTLALEGYLKDGESVRQVFKNLKLNTIVEKYLVEKGSAVKLLTSPKFYAWTRYVDDFNSMYPDRATTVIAALTKEFDDAELARLLQLAKSSNNYRAKKVAEELQGRQFKVWHTKDGKKTF</sequence>
<evidence type="ECO:0000256" key="1">
    <source>
        <dbReference type="ARBA" id="ARBA00004613"/>
    </source>
</evidence>
<dbReference type="EMBL" id="BSXW01001698">
    <property type="protein sequence ID" value="GMF38612.1"/>
    <property type="molecule type" value="Genomic_DNA"/>
</dbReference>